<keyword evidence="1" id="KW-0812">Transmembrane</keyword>
<reference evidence="2 3" key="1">
    <citation type="submission" date="2015-01" db="EMBL/GenBank/DDBJ databases">
        <title>Evolution of Trichinella species and genotypes.</title>
        <authorList>
            <person name="Korhonen P.K."/>
            <person name="Edoardo P."/>
            <person name="Giuseppe L.R."/>
            <person name="Gasser R.B."/>
        </authorList>
    </citation>
    <scope>NUCLEOTIDE SEQUENCE [LARGE SCALE GENOMIC DNA]</scope>
    <source>
        <strain evidence="2">ISS417</strain>
    </source>
</reference>
<feature type="transmembrane region" description="Helical" evidence="1">
    <location>
        <begin position="17"/>
        <end position="38"/>
    </location>
</feature>
<dbReference type="Proteomes" id="UP000055048">
    <property type="component" value="Unassembled WGS sequence"/>
</dbReference>
<keyword evidence="1" id="KW-1133">Transmembrane helix</keyword>
<proteinExistence type="predicted"/>
<gene>
    <name evidence="2" type="ORF">T05_5066</name>
</gene>
<organism evidence="2 3">
    <name type="scientific">Trichinella murrelli</name>
    <dbReference type="NCBI Taxonomy" id="144512"/>
    <lineage>
        <taxon>Eukaryota</taxon>
        <taxon>Metazoa</taxon>
        <taxon>Ecdysozoa</taxon>
        <taxon>Nematoda</taxon>
        <taxon>Enoplea</taxon>
        <taxon>Dorylaimia</taxon>
        <taxon>Trichinellida</taxon>
        <taxon>Trichinellidae</taxon>
        <taxon>Trichinella</taxon>
    </lineage>
</organism>
<protein>
    <submittedName>
        <fullName evidence="2">Uncharacterized protein</fullName>
    </submittedName>
</protein>
<evidence type="ECO:0000256" key="1">
    <source>
        <dbReference type="SAM" id="Phobius"/>
    </source>
</evidence>
<name>A0A0V0TE34_9BILA</name>
<keyword evidence="1" id="KW-0472">Membrane</keyword>
<evidence type="ECO:0000313" key="2">
    <source>
        <dbReference type="EMBL" id="KRX36787.1"/>
    </source>
</evidence>
<evidence type="ECO:0000313" key="3">
    <source>
        <dbReference type="Proteomes" id="UP000055048"/>
    </source>
</evidence>
<dbReference type="EMBL" id="JYDJ01000344">
    <property type="protein sequence ID" value="KRX36787.1"/>
    <property type="molecule type" value="Genomic_DNA"/>
</dbReference>
<dbReference type="AlphaFoldDB" id="A0A0V0TE34"/>
<keyword evidence="3" id="KW-1185">Reference proteome</keyword>
<comment type="caution">
    <text evidence="2">The sequence shown here is derived from an EMBL/GenBank/DDBJ whole genome shotgun (WGS) entry which is preliminary data.</text>
</comment>
<sequence length="64" mass="7295">MNQVCSQILHLYIGNNLYTATVVMFINVAFSFGSTLFVKSMHAHRQICDDVGELFEKIKDSIVR</sequence>
<accession>A0A0V0TE34</accession>